<sequence>MTTERCAPVEPRPIEDGRRWSIWIDVEGFSTLWERGHKAVLGLSALMEGIYSLGTRLYRNDGDRLFAHQFGDGFIIVADFHEPQLDRCAAIAVALMRHISRAGCLARAAIAEGEFADISGLWPKVIREAIARDGSDDCVSLGSGLMTLLPVMGTALIAANKLDARNPIKGSILTIATPDSARISPSFPSRTVDGHAALTILDWVHAEHSHIDRIWSCAGVGGAPADAERAIRDYIDTEEPPTLWIRGTLYSTNLS</sequence>
<dbReference type="OrthoDB" id="7580996at2"/>
<dbReference type="RefSeq" id="WP_070934628.1">
    <property type="nucleotide sequence ID" value="NZ_MIPT01000001.1"/>
</dbReference>
<evidence type="ECO:0008006" key="3">
    <source>
        <dbReference type="Google" id="ProtNLM"/>
    </source>
</evidence>
<dbReference type="Proteomes" id="UP000179467">
    <property type="component" value="Unassembled WGS sequence"/>
</dbReference>
<dbReference type="EMBL" id="MIPT01000001">
    <property type="protein sequence ID" value="OHT21587.1"/>
    <property type="molecule type" value="Genomic_DNA"/>
</dbReference>
<organism evidence="1 2">
    <name type="scientific">Edaphosphingomonas haloaromaticamans</name>
    <dbReference type="NCBI Taxonomy" id="653954"/>
    <lineage>
        <taxon>Bacteria</taxon>
        <taxon>Pseudomonadati</taxon>
        <taxon>Pseudomonadota</taxon>
        <taxon>Alphaproteobacteria</taxon>
        <taxon>Sphingomonadales</taxon>
        <taxon>Rhizorhabdaceae</taxon>
        <taxon>Edaphosphingomonas</taxon>
    </lineage>
</organism>
<name>A0A1S1HHN3_9SPHN</name>
<accession>A0A1S1HHN3</accession>
<proteinExistence type="predicted"/>
<evidence type="ECO:0000313" key="1">
    <source>
        <dbReference type="EMBL" id="OHT21587.1"/>
    </source>
</evidence>
<keyword evidence="2" id="KW-1185">Reference proteome</keyword>
<evidence type="ECO:0000313" key="2">
    <source>
        <dbReference type="Proteomes" id="UP000179467"/>
    </source>
</evidence>
<gene>
    <name evidence="1" type="ORF">BHE75_03598</name>
</gene>
<reference evidence="1 2" key="1">
    <citation type="submission" date="2016-09" db="EMBL/GenBank/DDBJ databases">
        <title>Metabolic pathway, cell adaptation mechanisms and a novel monoxygenase revealed through proteogenomic-transcription analysis of a Sphingomonas haloaromaticamans strain degrading the fungicide ortho-phenylphenol.</title>
        <authorList>
            <person name="Perruchon C."/>
            <person name="Papadopoulou E.S."/>
            <person name="Rousidou C."/>
            <person name="Vasileiadis S."/>
            <person name="Tanou G."/>
            <person name="Amoutzias G."/>
            <person name="Molassiotis A."/>
            <person name="Karpouzas D.G."/>
        </authorList>
    </citation>
    <scope>NUCLEOTIDE SEQUENCE [LARGE SCALE GENOMIC DNA]</scope>
    <source>
        <strain evidence="1 2">P3</strain>
    </source>
</reference>
<protein>
    <recommendedName>
        <fullName evidence="3">Guanylate cyclase domain-containing protein</fullName>
    </recommendedName>
</protein>
<dbReference type="AlphaFoldDB" id="A0A1S1HHN3"/>
<comment type="caution">
    <text evidence="1">The sequence shown here is derived from an EMBL/GenBank/DDBJ whole genome shotgun (WGS) entry which is preliminary data.</text>
</comment>